<dbReference type="GO" id="GO:0009089">
    <property type="term" value="P:lysine biosynthetic process via diaminopimelate"/>
    <property type="evidence" value="ECO:0007669"/>
    <property type="project" value="InterPro"/>
</dbReference>
<proteinExistence type="predicted"/>
<keyword evidence="2" id="KW-0560">Oxidoreductase</keyword>
<dbReference type="EMBL" id="CVTF01000113">
    <property type="protein sequence ID" value="CRY99960.1"/>
    <property type="molecule type" value="Genomic_DNA"/>
</dbReference>
<dbReference type="PANTHER" id="PTHR20836">
    <property type="entry name" value="DIHYDRODIPICOLINATE REDUCTASE"/>
    <property type="match status" value="1"/>
</dbReference>
<evidence type="ECO:0000259" key="1">
    <source>
        <dbReference type="Pfam" id="PF05173"/>
    </source>
</evidence>
<dbReference type="GO" id="GO:0005829">
    <property type="term" value="C:cytosol"/>
    <property type="evidence" value="ECO:0007669"/>
    <property type="project" value="TreeGrafter"/>
</dbReference>
<dbReference type="Proteomes" id="UP000182715">
    <property type="component" value="Unassembled WGS sequence"/>
</dbReference>
<protein>
    <submittedName>
        <fullName evidence="2">4-hydroxy-tetrahydrodipicolinate reductase</fullName>
        <ecNumber evidence="2">1.17.1.8</ecNumber>
    </submittedName>
</protein>
<dbReference type="SUPFAM" id="SSF51735">
    <property type="entry name" value="NAD(P)-binding Rossmann-fold domains"/>
    <property type="match status" value="1"/>
</dbReference>
<dbReference type="SUPFAM" id="SSF55347">
    <property type="entry name" value="Glyceraldehyde-3-phosphate dehydrogenase-like, C-terminal domain"/>
    <property type="match status" value="1"/>
</dbReference>
<accession>A0A0H5QFD3</accession>
<feature type="domain" description="Dihydrodipicolinate reductase C-terminal" evidence="1">
    <location>
        <begin position="14"/>
        <end position="94"/>
    </location>
</feature>
<evidence type="ECO:0000313" key="3">
    <source>
        <dbReference type="Proteomes" id="UP000182715"/>
    </source>
</evidence>
<dbReference type="EC" id="1.17.1.8" evidence="2"/>
<evidence type="ECO:0000313" key="2">
    <source>
        <dbReference type="EMBL" id="CRY99960.1"/>
    </source>
</evidence>
<dbReference type="Pfam" id="PF05173">
    <property type="entry name" value="DapB_C"/>
    <property type="match status" value="1"/>
</dbReference>
<dbReference type="PANTHER" id="PTHR20836:SF0">
    <property type="entry name" value="4-HYDROXY-TETRAHYDRODIPICOLINATE REDUCTASE 1, CHLOROPLASTIC-RELATED"/>
    <property type="match status" value="1"/>
</dbReference>
<organism evidence="2 3">
    <name type="scientific">Neisseria meningitidis serogroup B</name>
    <dbReference type="NCBI Taxonomy" id="491"/>
    <lineage>
        <taxon>Bacteria</taxon>
        <taxon>Pseudomonadati</taxon>
        <taxon>Pseudomonadota</taxon>
        <taxon>Betaproteobacteria</taxon>
        <taxon>Neisseriales</taxon>
        <taxon>Neisseriaceae</taxon>
        <taxon>Neisseria</taxon>
    </lineage>
</organism>
<sequence>MGEVIAGALGRDLKQCAVYGREGHTGPRDPSTIGFATVRAGDIVGDHTALFATDGERVEITHKASSRMTFAAGAVRAAVWVNGKTGLYDMQDVLGLNNR</sequence>
<dbReference type="InterPro" id="IPR022663">
    <property type="entry name" value="DapB_C"/>
</dbReference>
<name>A0A0H5QFD3_NEIMI</name>
<dbReference type="InterPro" id="IPR023940">
    <property type="entry name" value="DHDPR_bac"/>
</dbReference>
<dbReference type="GO" id="GO:0019877">
    <property type="term" value="P:diaminopimelate biosynthetic process"/>
    <property type="evidence" value="ECO:0007669"/>
    <property type="project" value="TreeGrafter"/>
</dbReference>
<reference evidence="2 3" key="1">
    <citation type="submission" date="2014-11" db="EMBL/GenBank/DDBJ databases">
        <authorList>
            <person name="Diene M.Seydina."/>
        </authorList>
    </citation>
    <scope>NUCLEOTIDE SEQUENCE [LARGE SCALE GENOMIC DNA]</scope>
    <source>
        <strain evidence="2 3">Neisseria meningitidis CHUV</strain>
    </source>
</reference>
<dbReference type="InterPro" id="IPR036291">
    <property type="entry name" value="NAD(P)-bd_dom_sf"/>
</dbReference>
<dbReference type="Gene3D" id="3.40.50.720">
    <property type="entry name" value="NAD(P)-binding Rossmann-like Domain"/>
    <property type="match status" value="1"/>
</dbReference>
<dbReference type="AlphaFoldDB" id="A0A0H5QFD3"/>
<dbReference type="GO" id="GO:0008839">
    <property type="term" value="F:4-hydroxy-tetrahydrodipicolinate reductase"/>
    <property type="evidence" value="ECO:0007669"/>
    <property type="project" value="UniProtKB-EC"/>
</dbReference>